<dbReference type="SUPFAM" id="SSF51230">
    <property type="entry name" value="Single hybrid motif"/>
    <property type="match status" value="1"/>
</dbReference>
<comment type="function">
    <text evidence="4">The H protein shuttles the methylamine group of glycine from the P protein to the T protein.</text>
</comment>
<dbReference type="PANTHER" id="PTHR11715:SF3">
    <property type="entry name" value="GLYCINE CLEAVAGE SYSTEM H PROTEIN-RELATED"/>
    <property type="match status" value="1"/>
</dbReference>
<dbReference type="NCBIfam" id="TIGR00527">
    <property type="entry name" value="gcvH"/>
    <property type="match status" value="1"/>
</dbReference>
<evidence type="ECO:0000313" key="7">
    <source>
        <dbReference type="Proteomes" id="UP000054567"/>
    </source>
</evidence>
<dbReference type="GO" id="GO:0005739">
    <property type="term" value="C:mitochondrion"/>
    <property type="evidence" value="ECO:0007669"/>
    <property type="project" value="UniProtKB-SubCell"/>
</dbReference>
<gene>
    <name evidence="6" type="ORF">CPAG_07932</name>
</gene>
<comment type="subunit">
    <text evidence="4">The glycine cleavage system is composed of four proteins: P, T, L and H.</text>
</comment>
<proteinExistence type="inferred from homology"/>
<evidence type="ECO:0000256" key="4">
    <source>
        <dbReference type="RuleBase" id="RU364055"/>
    </source>
</evidence>
<accession>A0A0J6FQA0</accession>
<dbReference type="InterPro" id="IPR011053">
    <property type="entry name" value="Single_hybrid_motif"/>
</dbReference>
<comment type="subcellular location">
    <subcellularLocation>
        <location evidence="4">Mitochondrion</location>
    </subcellularLocation>
</comment>
<dbReference type="HAMAP" id="MF_00272">
    <property type="entry name" value="GcvH"/>
    <property type="match status" value="1"/>
</dbReference>
<dbReference type="InterPro" id="IPR000089">
    <property type="entry name" value="Biotin_lipoyl"/>
</dbReference>
<dbReference type="InterPro" id="IPR002930">
    <property type="entry name" value="GCV_H"/>
</dbReference>
<dbReference type="VEuPathDB" id="FungiDB:CPAG_07932"/>
<dbReference type="EMBL" id="DS268113">
    <property type="protein sequence ID" value="KMM71630.1"/>
    <property type="molecule type" value="Genomic_DNA"/>
</dbReference>
<dbReference type="InterPro" id="IPR033753">
    <property type="entry name" value="GCV_H/Fam206"/>
</dbReference>
<feature type="modified residue" description="N6-lipoyllysine" evidence="3">
    <location>
        <position position="113"/>
    </location>
</feature>
<keyword evidence="2 3" id="KW-0450">Lipoyl</keyword>
<keyword evidence="4" id="KW-0496">Mitochondrion</keyword>
<protein>
    <recommendedName>
        <fullName evidence="4">Glycine cleavage system H protein</fullName>
    </recommendedName>
</protein>
<dbReference type="PANTHER" id="PTHR11715">
    <property type="entry name" value="GLYCINE CLEAVAGE SYSTEM H PROTEIN"/>
    <property type="match status" value="1"/>
</dbReference>
<dbReference type="PROSITE" id="PS50968">
    <property type="entry name" value="BIOTINYL_LIPOYL"/>
    <property type="match status" value="1"/>
</dbReference>
<dbReference type="GO" id="GO:0019464">
    <property type="term" value="P:glycine decarboxylation via glycine cleavage system"/>
    <property type="evidence" value="ECO:0007669"/>
    <property type="project" value="UniProtKB-UniRule"/>
</dbReference>
<dbReference type="GO" id="GO:0005960">
    <property type="term" value="C:glycine cleavage complex"/>
    <property type="evidence" value="ECO:0007669"/>
    <property type="project" value="UniProtKB-UniRule"/>
</dbReference>
<reference evidence="7" key="2">
    <citation type="journal article" date="2009" name="Genome Res.">
        <title>Comparative genomic analyses of the human fungal pathogens Coccidioides and their relatives.</title>
        <authorList>
            <person name="Sharpton T.J."/>
            <person name="Stajich J.E."/>
            <person name="Rounsley S.D."/>
            <person name="Gardner M.J."/>
            <person name="Wortman J.R."/>
            <person name="Jordar V.S."/>
            <person name="Maiti R."/>
            <person name="Kodira C.D."/>
            <person name="Neafsey D.E."/>
            <person name="Zeng Q."/>
            <person name="Hung C.-Y."/>
            <person name="McMahan C."/>
            <person name="Muszewska A."/>
            <person name="Grynberg M."/>
            <person name="Mandel M.A."/>
            <person name="Kellner E.M."/>
            <person name="Barker B.M."/>
            <person name="Galgiani J.N."/>
            <person name="Orbach M.J."/>
            <person name="Kirkland T.N."/>
            <person name="Cole G.T."/>
            <person name="Henn M.R."/>
            <person name="Birren B.W."/>
            <person name="Taylor J.W."/>
        </authorList>
    </citation>
    <scope>NUCLEOTIDE SEQUENCE [LARGE SCALE GENOMIC DNA]</scope>
    <source>
        <strain evidence="7">RMSCC 3488</strain>
    </source>
</reference>
<dbReference type="GO" id="GO:0009249">
    <property type="term" value="P:protein lipoylation"/>
    <property type="evidence" value="ECO:0007669"/>
    <property type="project" value="TreeGrafter"/>
</dbReference>
<evidence type="ECO:0000259" key="5">
    <source>
        <dbReference type="PROSITE" id="PS50968"/>
    </source>
</evidence>
<evidence type="ECO:0000256" key="3">
    <source>
        <dbReference type="PIRSR" id="PIRSR617453-50"/>
    </source>
</evidence>
<dbReference type="AlphaFoldDB" id="A0A0J6FQA0"/>
<dbReference type="InterPro" id="IPR017453">
    <property type="entry name" value="GCV_H_sub"/>
</dbReference>
<organism evidence="6 7">
    <name type="scientific">Coccidioides posadasii RMSCC 3488</name>
    <dbReference type="NCBI Taxonomy" id="454284"/>
    <lineage>
        <taxon>Eukaryota</taxon>
        <taxon>Fungi</taxon>
        <taxon>Dikarya</taxon>
        <taxon>Ascomycota</taxon>
        <taxon>Pezizomycotina</taxon>
        <taxon>Eurotiomycetes</taxon>
        <taxon>Eurotiomycetidae</taxon>
        <taxon>Onygenales</taxon>
        <taxon>Onygenaceae</taxon>
        <taxon>Coccidioides</taxon>
    </lineage>
</organism>
<evidence type="ECO:0000256" key="2">
    <source>
        <dbReference type="ARBA" id="ARBA00022823"/>
    </source>
</evidence>
<dbReference type="OrthoDB" id="10264154at2759"/>
<comment type="similarity">
    <text evidence="1 4">Belongs to the GcvH family.</text>
</comment>
<name>A0A0J6FQA0_COCPO</name>
<dbReference type="NCBIfam" id="NF002270">
    <property type="entry name" value="PRK01202.1"/>
    <property type="match status" value="1"/>
</dbReference>
<keyword evidence="4" id="KW-0809">Transit peptide</keyword>
<evidence type="ECO:0000256" key="1">
    <source>
        <dbReference type="ARBA" id="ARBA00009249"/>
    </source>
</evidence>
<dbReference type="Pfam" id="PF01597">
    <property type="entry name" value="GCV_H"/>
    <property type="match status" value="1"/>
</dbReference>
<comment type="cofactor">
    <cofactor evidence="4">
        <name>(R)-lipoate</name>
        <dbReference type="ChEBI" id="CHEBI:83088"/>
    </cofactor>
    <text evidence="4">Binds 1 lipoyl cofactor covalently.</text>
</comment>
<dbReference type="Gene3D" id="2.40.50.100">
    <property type="match status" value="1"/>
</dbReference>
<evidence type="ECO:0000313" key="6">
    <source>
        <dbReference type="EMBL" id="KMM71630.1"/>
    </source>
</evidence>
<reference evidence="7" key="3">
    <citation type="journal article" date="2010" name="Genome Res.">
        <title>Population genomic sequencing of Coccidioides fungi reveals recent hybridization and transposon control.</title>
        <authorList>
            <person name="Neafsey D.E."/>
            <person name="Barker B.M."/>
            <person name="Sharpton T.J."/>
            <person name="Stajich J.E."/>
            <person name="Park D.J."/>
            <person name="Whiston E."/>
            <person name="Hung C.-Y."/>
            <person name="McMahan C."/>
            <person name="White J."/>
            <person name="Sykes S."/>
            <person name="Heiman D."/>
            <person name="Young S."/>
            <person name="Zeng Q."/>
            <person name="Abouelleil A."/>
            <person name="Aftuck L."/>
            <person name="Bessette D."/>
            <person name="Brown A."/>
            <person name="FitzGerald M."/>
            <person name="Lui A."/>
            <person name="Macdonald J.P."/>
            <person name="Priest M."/>
            <person name="Orbach M.J."/>
            <person name="Galgiani J.N."/>
            <person name="Kirkland T.N."/>
            <person name="Cole G.T."/>
            <person name="Birren B.W."/>
            <person name="Henn M.R."/>
            <person name="Taylor J.W."/>
            <person name="Rounsley S.D."/>
        </authorList>
    </citation>
    <scope>NUCLEOTIDE SEQUENCE [LARGE SCALE GENOMIC DNA]</scope>
    <source>
        <strain evidence="7">RMSCC 3488</strain>
    </source>
</reference>
<reference evidence="6 7" key="1">
    <citation type="submission" date="2007-06" db="EMBL/GenBank/DDBJ databases">
        <title>The Genome Sequence of Coccidioides posadasii RMSCC_3488.</title>
        <authorList>
            <consortium name="Coccidioides Genome Resources Consortium"/>
            <consortium name="The Broad Institute Genome Sequencing Platform"/>
            <person name="Henn M.R."/>
            <person name="Sykes S."/>
            <person name="Young S."/>
            <person name="Jaffe D."/>
            <person name="Berlin A."/>
            <person name="Alvarez P."/>
            <person name="Butler J."/>
            <person name="Gnerre S."/>
            <person name="Grabherr M."/>
            <person name="Mauceli E."/>
            <person name="Brockman W."/>
            <person name="Kodira C."/>
            <person name="Alvarado L."/>
            <person name="Zeng Q."/>
            <person name="Crawford M."/>
            <person name="Antoine C."/>
            <person name="Devon K."/>
            <person name="Galgiani J."/>
            <person name="Orsborn K."/>
            <person name="Lewis M.L."/>
            <person name="Nusbaum C."/>
            <person name="Galagan J."/>
            <person name="Birren B."/>
        </authorList>
    </citation>
    <scope>NUCLEOTIDE SEQUENCE [LARGE SCALE GENOMIC DNA]</scope>
    <source>
        <strain evidence="6 7">RMSCC 3488</strain>
    </source>
</reference>
<dbReference type="CDD" id="cd06848">
    <property type="entry name" value="GCS_H"/>
    <property type="match status" value="1"/>
</dbReference>
<dbReference type="Proteomes" id="UP000054567">
    <property type="component" value="Unassembled WGS sequence"/>
</dbReference>
<sequence>MSSAAVRIVNPLWSAFAAAPKVRVCSSPLRYAAPSWNAFYNTRRGFSQSAFCQAKKYTEQHEWVELSADNTTATVGITHYAAKSLGDVVFVELPAVESEVSSGETIGAVESVKSASDIMSPVSGTVVETNTALEEKPKIVNDSPEADGWFVKIKVTDQTELEGLMDEAAYKASLEEEE</sequence>
<feature type="domain" description="Lipoyl-binding" evidence="5">
    <location>
        <begin position="72"/>
        <end position="154"/>
    </location>
</feature>